<comment type="caution">
    <text evidence="2">The sequence shown here is derived from an EMBL/GenBank/DDBJ whole genome shotgun (WGS) entry which is preliminary data.</text>
</comment>
<organism evidence="2 3">
    <name type="scientific">Herbiconiux moechotypicola</name>
    <dbReference type="NCBI Taxonomy" id="637393"/>
    <lineage>
        <taxon>Bacteria</taxon>
        <taxon>Bacillati</taxon>
        <taxon>Actinomycetota</taxon>
        <taxon>Actinomycetes</taxon>
        <taxon>Micrococcales</taxon>
        <taxon>Microbacteriaceae</taxon>
        <taxon>Herbiconiux</taxon>
    </lineage>
</organism>
<feature type="transmembrane region" description="Helical" evidence="1">
    <location>
        <begin position="73"/>
        <end position="93"/>
    </location>
</feature>
<sequence length="286" mass="30379">MSTIDPRILRAQKEERSRRSGTAAVIAVLVGAVHAGLWGLAGYGFGGLYDTLRLMSMNQVGDGWDSPYQDVPALFLVGVIAGSILGFVFTGALGRLRLGAAALLGPFVTAFAGIAAGLWLFTPSWTPPQAVGEKLGFLDGDASEPWGFDAWANYTLPTWLPAVFAALAVVLLFVCVLTASARRRKERRMAELVETGRRVPGTVSEVRVTGVEINGLPYLEFTVAFRDHLGAERWVTKKNTFAPGDVPRAGDPAVVWFAPESVGDQKSIVVGLGPEARNAAGGPGVK</sequence>
<dbReference type="RefSeq" id="WP_259478028.1">
    <property type="nucleotide sequence ID" value="NZ_BAAAQY010000001.1"/>
</dbReference>
<name>A0ABN3D6B3_9MICO</name>
<evidence type="ECO:0000256" key="1">
    <source>
        <dbReference type="SAM" id="Phobius"/>
    </source>
</evidence>
<feature type="transmembrane region" description="Helical" evidence="1">
    <location>
        <begin position="159"/>
        <end position="179"/>
    </location>
</feature>
<evidence type="ECO:0000313" key="3">
    <source>
        <dbReference type="Proteomes" id="UP001500929"/>
    </source>
</evidence>
<feature type="transmembrane region" description="Helical" evidence="1">
    <location>
        <begin position="100"/>
        <end position="121"/>
    </location>
</feature>
<dbReference type="Proteomes" id="UP001500929">
    <property type="component" value="Unassembled WGS sequence"/>
</dbReference>
<keyword evidence="3" id="KW-1185">Reference proteome</keyword>
<protein>
    <recommendedName>
        <fullName evidence="4">DUF3592 domain-containing protein</fullName>
    </recommendedName>
</protein>
<evidence type="ECO:0000313" key="2">
    <source>
        <dbReference type="EMBL" id="GAA2221671.1"/>
    </source>
</evidence>
<keyword evidence="1" id="KW-0812">Transmembrane</keyword>
<dbReference type="EMBL" id="BAAAQY010000001">
    <property type="protein sequence ID" value="GAA2221671.1"/>
    <property type="molecule type" value="Genomic_DNA"/>
</dbReference>
<proteinExistence type="predicted"/>
<keyword evidence="1" id="KW-0472">Membrane</keyword>
<keyword evidence="1" id="KW-1133">Transmembrane helix</keyword>
<accession>A0ABN3D6B3</accession>
<gene>
    <name evidence="2" type="ORF">GCM10009851_00130</name>
</gene>
<reference evidence="2 3" key="1">
    <citation type="journal article" date="2019" name="Int. J. Syst. Evol. Microbiol.">
        <title>The Global Catalogue of Microorganisms (GCM) 10K type strain sequencing project: providing services to taxonomists for standard genome sequencing and annotation.</title>
        <authorList>
            <consortium name="The Broad Institute Genomics Platform"/>
            <consortium name="The Broad Institute Genome Sequencing Center for Infectious Disease"/>
            <person name="Wu L."/>
            <person name="Ma J."/>
        </authorList>
    </citation>
    <scope>NUCLEOTIDE SEQUENCE [LARGE SCALE GENOMIC DNA]</scope>
    <source>
        <strain evidence="2 3">JCM 16117</strain>
    </source>
</reference>
<evidence type="ECO:0008006" key="4">
    <source>
        <dbReference type="Google" id="ProtNLM"/>
    </source>
</evidence>
<feature type="transmembrane region" description="Helical" evidence="1">
    <location>
        <begin position="21"/>
        <end position="45"/>
    </location>
</feature>